<proteinExistence type="predicted"/>
<dbReference type="OMA" id="DMIFQLR"/>
<dbReference type="STRING" id="312017.Q23RA8"/>
<evidence type="ECO:0000313" key="3">
    <source>
        <dbReference type="Proteomes" id="UP000009168"/>
    </source>
</evidence>
<sequence length="212" mass="24550">MGGSQPKPAPVKQPTMDEILIDMRMAAKRFENDARRAEKEKAKQFEKAQQALKKNNEEGAKMYLQNMMQKDKEMKMMQRMANKLDSLQITIKSNTSSTVMMQQINKIAPILYNQSQQIPTEQIYSDMDRFEKSMDEIMVTGKVMDEVLNNQYGNDVQANQNVDAMLNQLKLENLNSIQNNLNGDNMQMFKDLKQNEFQAQNNNNQVINNQNK</sequence>
<dbReference type="AlphaFoldDB" id="Q23RA8"/>
<dbReference type="KEGG" id="tet:TTHERM_00389800"/>
<dbReference type="InParanoid" id="Q23RA8"/>
<dbReference type="OrthoDB" id="10266568at2759"/>
<dbReference type="InterPro" id="IPR005024">
    <property type="entry name" value="Snf7_fam"/>
</dbReference>
<dbReference type="eggNOG" id="ENOG502SQFF">
    <property type="taxonomic scope" value="Eukaryota"/>
</dbReference>
<evidence type="ECO:0000256" key="1">
    <source>
        <dbReference type="SAM" id="Coils"/>
    </source>
</evidence>
<name>Q23RA8_TETTS</name>
<dbReference type="GO" id="GO:0007034">
    <property type="term" value="P:vacuolar transport"/>
    <property type="evidence" value="ECO:0007669"/>
    <property type="project" value="InterPro"/>
</dbReference>
<evidence type="ECO:0000313" key="2">
    <source>
        <dbReference type="EMBL" id="EAR99140.3"/>
    </source>
</evidence>
<dbReference type="RefSeq" id="XP_001019385.3">
    <property type="nucleotide sequence ID" value="XM_001019385.3"/>
</dbReference>
<dbReference type="PANTHER" id="PTHR10476">
    <property type="entry name" value="CHARGED MULTIVESICULAR BODY PROTEIN"/>
    <property type="match status" value="1"/>
</dbReference>
<protein>
    <submittedName>
        <fullName evidence="2">SNF7 family protein</fullName>
    </submittedName>
</protein>
<keyword evidence="3" id="KW-1185">Reference proteome</keyword>
<organism evidence="2 3">
    <name type="scientific">Tetrahymena thermophila (strain SB210)</name>
    <dbReference type="NCBI Taxonomy" id="312017"/>
    <lineage>
        <taxon>Eukaryota</taxon>
        <taxon>Sar</taxon>
        <taxon>Alveolata</taxon>
        <taxon>Ciliophora</taxon>
        <taxon>Intramacronucleata</taxon>
        <taxon>Oligohymenophorea</taxon>
        <taxon>Hymenostomatida</taxon>
        <taxon>Tetrahymenina</taxon>
        <taxon>Tetrahymenidae</taxon>
        <taxon>Tetrahymena</taxon>
    </lineage>
</organism>
<dbReference type="GeneID" id="7838866"/>
<feature type="coiled-coil region" evidence="1">
    <location>
        <begin position="20"/>
        <end position="58"/>
    </location>
</feature>
<keyword evidence="1" id="KW-0175">Coiled coil</keyword>
<reference evidence="3" key="1">
    <citation type="journal article" date="2006" name="PLoS Biol.">
        <title>Macronuclear genome sequence of the ciliate Tetrahymena thermophila, a model eukaryote.</title>
        <authorList>
            <person name="Eisen J.A."/>
            <person name="Coyne R.S."/>
            <person name="Wu M."/>
            <person name="Wu D."/>
            <person name="Thiagarajan M."/>
            <person name="Wortman J.R."/>
            <person name="Badger J.H."/>
            <person name="Ren Q."/>
            <person name="Amedeo P."/>
            <person name="Jones K.M."/>
            <person name="Tallon L.J."/>
            <person name="Delcher A.L."/>
            <person name="Salzberg S.L."/>
            <person name="Silva J.C."/>
            <person name="Haas B.J."/>
            <person name="Majoros W.H."/>
            <person name="Farzad M."/>
            <person name="Carlton J.M."/>
            <person name="Smith R.K. Jr."/>
            <person name="Garg J."/>
            <person name="Pearlman R.E."/>
            <person name="Karrer K.M."/>
            <person name="Sun L."/>
            <person name="Manning G."/>
            <person name="Elde N.C."/>
            <person name="Turkewitz A.P."/>
            <person name="Asai D.J."/>
            <person name="Wilkes D.E."/>
            <person name="Wang Y."/>
            <person name="Cai H."/>
            <person name="Collins K."/>
            <person name="Stewart B.A."/>
            <person name="Lee S.R."/>
            <person name="Wilamowska K."/>
            <person name="Weinberg Z."/>
            <person name="Ruzzo W.L."/>
            <person name="Wloga D."/>
            <person name="Gaertig J."/>
            <person name="Frankel J."/>
            <person name="Tsao C.-C."/>
            <person name="Gorovsky M.A."/>
            <person name="Keeling P.J."/>
            <person name="Waller R.F."/>
            <person name="Patron N.J."/>
            <person name="Cherry J.M."/>
            <person name="Stover N.A."/>
            <person name="Krieger C.J."/>
            <person name="del Toro C."/>
            <person name="Ryder H.F."/>
            <person name="Williamson S.C."/>
            <person name="Barbeau R.A."/>
            <person name="Hamilton E.P."/>
            <person name="Orias E."/>
        </authorList>
    </citation>
    <scope>NUCLEOTIDE SEQUENCE [LARGE SCALE GENOMIC DNA]</scope>
    <source>
        <strain evidence="3">SB210</strain>
    </source>
</reference>
<gene>
    <name evidence="2" type="ORF">TTHERM_00389800</name>
</gene>
<dbReference type="Proteomes" id="UP000009168">
    <property type="component" value="Unassembled WGS sequence"/>
</dbReference>
<accession>Q23RA8</accession>
<dbReference type="EMBL" id="GG662644">
    <property type="protein sequence ID" value="EAR99140.3"/>
    <property type="molecule type" value="Genomic_DNA"/>
</dbReference>
<dbReference type="Gene3D" id="6.10.140.1230">
    <property type="match status" value="1"/>
</dbReference>
<dbReference type="HOGENOM" id="CLU_085558_0_0_1"/>